<protein>
    <recommendedName>
        <fullName evidence="3">Outer membrane protein beta-barrel domain-containing protein</fullName>
    </recommendedName>
</protein>
<evidence type="ECO:0008006" key="3">
    <source>
        <dbReference type="Google" id="ProtNLM"/>
    </source>
</evidence>
<evidence type="ECO:0000313" key="2">
    <source>
        <dbReference type="Proteomes" id="UP001596550"/>
    </source>
</evidence>
<dbReference type="Proteomes" id="UP001596550">
    <property type="component" value="Unassembled WGS sequence"/>
</dbReference>
<dbReference type="EMBL" id="JBHTCR010000002">
    <property type="protein sequence ID" value="MFC7346150.1"/>
    <property type="molecule type" value="Genomic_DNA"/>
</dbReference>
<sequence length="253" mass="29801">MKKLINYTMKLFFKTIFLIPFIFSQNYFSQSDYSLGLTLGSGINFYKKTLPVDKNHFSSNKPVSLYIGLKLMKNLNEENKLFADLLLTRKKIEYDYNLNEPEIPFTNKETFGQKYDCISLFVGYRRLFPLRENYLYAEASVGTDYNNNVMSYNEGTGESQENFNGSVNFENTYNTNLGEKSYTISSNIGFGLNFGARNQYDVGVNMNIPIQKIQTKESDYQYTWNYKNKEYIHQLKYFGTIYYPSLRLTYYFF</sequence>
<name>A0ABW2LWW9_9FLAO</name>
<organism evidence="1 2">
    <name type="scientific">Chryseobacterium zhengzhouense</name>
    <dbReference type="NCBI Taxonomy" id="1636086"/>
    <lineage>
        <taxon>Bacteria</taxon>
        <taxon>Pseudomonadati</taxon>
        <taxon>Bacteroidota</taxon>
        <taxon>Flavobacteriia</taxon>
        <taxon>Flavobacteriales</taxon>
        <taxon>Weeksellaceae</taxon>
        <taxon>Chryseobacterium group</taxon>
        <taxon>Chryseobacterium</taxon>
    </lineage>
</organism>
<keyword evidence="2" id="KW-1185">Reference proteome</keyword>
<proteinExistence type="predicted"/>
<accession>A0ABW2LWW9</accession>
<reference evidence="2" key="1">
    <citation type="journal article" date="2019" name="Int. J. Syst. Evol. Microbiol.">
        <title>The Global Catalogue of Microorganisms (GCM) 10K type strain sequencing project: providing services to taxonomists for standard genome sequencing and annotation.</title>
        <authorList>
            <consortium name="The Broad Institute Genomics Platform"/>
            <consortium name="The Broad Institute Genome Sequencing Center for Infectious Disease"/>
            <person name="Wu L."/>
            <person name="Ma J."/>
        </authorList>
    </citation>
    <scope>NUCLEOTIDE SEQUENCE [LARGE SCALE GENOMIC DNA]</scope>
    <source>
        <strain evidence="2">CCUG 54781</strain>
    </source>
</reference>
<gene>
    <name evidence="1" type="ORF">ACFQO9_05370</name>
</gene>
<dbReference type="RefSeq" id="WP_378174910.1">
    <property type="nucleotide sequence ID" value="NZ_JBHTCR010000002.1"/>
</dbReference>
<comment type="caution">
    <text evidence="1">The sequence shown here is derived from an EMBL/GenBank/DDBJ whole genome shotgun (WGS) entry which is preliminary data.</text>
</comment>
<evidence type="ECO:0000313" key="1">
    <source>
        <dbReference type="EMBL" id="MFC7346150.1"/>
    </source>
</evidence>